<comment type="similarity">
    <text evidence="7">Belongs to the RnpA family.</text>
</comment>
<dbReference type="GO" id="GO:0004526">
    <property type="term" value="F:ribonuclease P activity"/>
    <property type="evidence" value="ECO:0007669"/>
    <property type="project" value="UniProtKB-EC"/>
</dbReference>
<evidence type="ECO:0000256" key="1">
    <source>
        <dbReference type="ARBA" id="ARBA00002663"/>
    </source>
</evidence>
<protein>
    <recommendedName>
        <fullName evidence="7 8">Ribonuclease P protein component</fullName>
        <shortName evidence="7">RNase P protein</shortName>
        <shortName evidence="7">RNaseP protein</shortName>
        <ecNumber evidence="7 8">3.1.26.5</ecNumber>
    </recommendedName>
    <alternativeName>
        <fullName evidence="7">Protein C5</fullName>
    </alternativeName>
</protein>
<reference evidence="9" key="1">
    <citation type="submission" date="2023-05" db="EMBL/GenBank/DDBJ databases">
        <title>Whole genome sequence of Commensalibacter sp.</title>
        <authorList>
            <person name="Charoenyingcharoen P."/>
            <person name="Yukphan P."/>
        </authorList>
    </citation>
    <scope>NUCLEOTIDE SEQUENCE</scope>
    <source>
        <strain evidence="9">TBRC 16381</strain>
    </source>
</reference>
<dbReference type="EC" id="3.1.26.5" evidence="7 8"/>
<evidence type="ECO:0000256" key="3">
    <source>
        <dbReference type="ARBA" id="ARBA00022722"/>
    </source>
</evidence>
<dbReference type="InterPro" id="IPR020568">
    <property type="entry name" value="Ribosomal_Su5_D2-typ_SF"/>
</dbReference>
<sequence>MILRLKKRIQFLNVAVNGRKIPTSGLVLQILHRNDNEPSRVGFTVTKRVGNAVVRNRVKRRLRAVMQEVAKDFSYNGIDMVMIGRKTTFSRPYQAIVKDLVYALRKAGIVLNK</sequence>
<evidence type="ECO:0000256" key="5">
    <source>
        <dbReference type="ARBA" id="ARBA00022801"/>
    </source>
</evidence>
<comment type="caution">
    <text evidence="9">The sequence shown here is derived from an EMBL/GenBank/DDBJ whole genome shotgun (WGS) entry which is preliminary data.</text>
</comment>
<accession>A0ABT6PZ04</accession>
<evidence type="ECO:0000313" key="10">
    <source>
        <dbReference type="Proteomes" id="UP001431634"/>
    </source>
</evidence>
<dbReference type="InterPro" id="IPR020539">
    <property type="entry name" value="RNase_P_CS"/>
</dbReference>
<keyword evidence="5 7" id="KW-0378">Hydrolase</keyword>
<comment type="catalytic activity">
    <reaction evidence="7">
        <text>Endonucleolytic cleavage of RNA, removing 5'-extranucleotides from tRNA precursor.</text>
        <dbReference type="EC" id="3.1.26.5"/>
    </reaction>
</comment>
<evidence type="ECO:0000256" key="6">
    <source>
        <dbReference type="ARBA" id="ARBA00022884"/>
    </source>
</evidence>
<dbReference type="SUPFAM" id="SSF54211">
    <property type="entry name" value="Ribosomal protein S5 domain 2-like"/>
    <property type="match status" value="1"/>
</dbReference>
<evidence type="ECO:0000313" key="9">
    <source>
        <dbReference type="EMBL" id="MDI2090082.1"/>
    </source>
</evidence>
<dbReference type="RefSeq" id="WP_281448951.1">
    <property type="nucleotide sequence ID" value="NZ_JASBAO010000001.1"/>
</dbReference>
<evidence type="ECO:0000256" key="4">
    <source>
        <dbReference type="ARBA" id="ARBA00022759"/>
    </source>
</evidence>
<dbReference type="PANTHER" id="PTHR33992:SF1">
    <property type="entry name" value="RIBONUCLEASE P PROTEIN COMPONENT"/>
    <property type="match status" value="1"/>
</dbReference>
<dbReference type="PANTHER" id="PTHR33992">
    <property type="entry name" value="RIBONUCLEASE P PROTEIN COMPONENT"/>
    <property type="match status" value="1"/>
</dbReference>
<keyword evidence="2 7" id="KW-0819">tRNA processing</keyword>
<evidence type="ECO:0000256" key="7">
    <source>
        <dbReference type="HAMAP-Rule" id="MF_00227"/>
    </source>
</evidence>
<dbReference type="Pfam" id="PF00825">
    <property type="entry name" value="Ribonuclease_P"/>
    <property type="match status" value="1"/>
</dbReference>
<keyword evidence="10" id="KW-1185">Reference proteome</keyword>
<dbReference type="EMBL" id="JASBAO010000001">
    <property type="protein sequence ID" value="MDI2090082.1"/>
    <property type="molecule type" value="Genomic_DNA"/>
</dbReference>
<dbReference type="Proteomes" id="UP001431634">
    <property type="component" value="Unassembled WGS sequence"/>
</dbReference>
<name>A0ABT6PZ04_9PROT</name>
<dbReference type="InterPro" id="IPR000100">
    <property type="entry name" value="RNase_P"/>
</dbReference>
<keyword evidence="6 7" id="KW-0694">RNA-binding</keyword>
<organism evidence="9 10">
    <name type="scientific">Commensalibacter oyaizuii</name>
    <dbReference type="NCBI Taxonomy" id="3043873"/>
    <lineage>
        <taxon>Bacteria</taxon>
        <taxon>Pseudomonadati</taxon>
        <taxon>Pseudomonadota</taxon>
        <taxon>Alphaproteobacteria</taxon>
        <taxon>Acetobacterales</taxon>
        <taxon>Acetobacteraceae</taxon>
    </lineage>
</organism>
<dbReference type="HAMAP" id="MF_00227">
    <property type="entry name" value="RNase_P"/>
    <property type="match status" value="1"/>
</dbReference>
<comment type="subunit">
    <text evidence="7">Consists of a catalytic RNA component (M1 or rnpB) and a protein subunit.</text>
</comment>
<dbReference type="NCBIfam" id="TIGR00188">
    <property type="entry name" value="rnpA"/>
    <property type="match status" value="1"/>
</dbReference>
<proteinExistence type="inferred from homology"/>
<keyword evidence="3 7" id="KW-0540">Nuclease</keyword>
<dbReference type="Gene3D" id="3.30.230.10">
    <property type="match status" value="1"/>
</dbReference>
<gene>
    <name evidence="7 9" type="primary">rnpA</name>
    <name evidence="9" type="ORF">QJV27_01580</name>
</gene>
<dbReference type="InterPro" id="IPR014721">
    <property type="entry name" value="Ribsml_uS5_D2-typ_fold_subgr"/>
</dbReference>
<comment type="function">
    <text evidence="1 7">RNaseP catalyzes the removal of the 5'-leader sequence from pre-tRNA to produce the mature 5'-terminus. It can also cleave other RNA substrates such as 4.5S RNA. The protein component plays an auxiliary but essential role in vivo by binding to the 5'-leader sequence and broadening the substrate specificity of the ribozyme.</text>
</comment>
<dbReference type="PROSITE" id="PS00648">
    <property type="entry name" value="RIBONUCLEASE_P"/>
    <property type="match status" value="1"/>
</dbReference>
<evidence type="ECO:0000256" key="8">
    <source>
        <dbReference type="NCBIfam" id="TIGR00188"/>
    </source>
</evidence>
<evidence type="ECO:0000256" key="2">
    <source>
        <dbReference type="ARBA" id="ARBA00022694"/>
    </source>
</evidence>
<keyword evidence="4 7" id="KW-0255">Endonuclease</keyword>